<evidence type="ECO:0000313" key="1">
    <source>
        <dbReference type="EMBL" id="GCB84375.1"/>
    </source>
</evidence>
<gene>
    <name evidence="1" type="ORF">scyTo_0024924</name>
</gene>
<keyword evidence="2" id="KW-1185">Reference proteome</keyword>
<protein>
    <submittedName>
        <fullName evidence="1">Uncharacterized protein</fullName>
    </submittedName>
</protein>
<proteinExistence type="predicted"/>
<reference evidence="1 2" key="1">
    <citation type="journal article" date="2018" name="Nat. Ecol. Evol.">
        <title>Shark genomes provide insights into elasmobranch evolution and the origin of vertebrates.</title>
        <authorList>
            <person name="Hara Y"/>
            <person name="Yamaguchi K"/>
            <person name="Onimaru K"/>
            <person name="Kadota M"/>
            <person name="Koyanagi M"/>
            <person name="Keeley SD"/>
            <person name="Tatsumi K"/>
            <person name="Tanaka K"/>
            <person name="Motone F"/>
            <person name="Kageyama Y"/>
            <person name="Nozu R"/>
            <person name="Adachi N"/>
            <person name="Nishimura O"/>
            <person name="Nakagawa R"/>
            <person name="Tanegashima C"/>
            <person name="Kiyatake I"/>
            <person name="Matsumoto R"/>
            <person name="Murakumo K"/>
            <person name="Nishida K"/>
            <person name="Terakita A"/>
            <person name="Kuratani S"/>
            <person name="Sato K"/>
            <person name="Hyodo S Kuraku.S."/>
        </authorList>
    </citation>
    <scope>NUCLEOTIDE SEQUENCE [LARGE SCALE GENOMIC DNA]</scope>
</reference>
<dbReference type="EMBL" id="BFAA01062247">
    <property type="protein sequence ID" value="GCB84375.1"/>
    <property type="molecule type" value="Genomic_DNA"/>
</dbReference>
<dbReference type="OrthoDB" id="374045at2759"/>
<accession>A0A401QG62</accession>
<comment type="caution">
    <text evidence="1">The sequence shown here is derived from an EMBL/GenBank/DDBJ whole genome shotgun (WGS) entry which is preliminary data.</text>
</comment>
<name>A0A401QG62_SCYTO</name>
<dbReference type="STRING" id="75743.A0A401QG62"/>
<organism evidence="1 2">
    <name type="scientific">Scyliorhinus torazame</name>
    <name type="common">Cloudy catshark</name>
    <name type="synonym">Catulus torazame</name>
    <dbReference type="NCBI Taxonomy" id="75743"/>
    <lineage>
        <taxon>Eukaryota</taxon>
        <taxon>Metazoa</taxon>
        <taxon>Chordata</taxon>
        <taxon>Craniata</taxon>
        <taxon>Vertebrata</taxon>
        <taxon>Chondrichthyes</taxon>
        <taxon>Elasmobranchii</taxon>
        <taxon>Galeomorphii</taxon>
        <taxon>Galeoidea</taxon>
        <taxon>Carcharhiniformes</taxon>
        <taxon>Scyliorhinidae</taxon>
        <taxon>Scyliorhinus</taxon>
    </lineage>
</organism>
<evidence type="ECO:0000313" key="2">
    <source>
        <dbReference type="Proteomes" id="UP000288216"/>
    </source>
</evidence>
<dbReference type="Proteomes" id="UP000288216">
    <property type="component" value="Unassembled WGS sequence"/>
</dbReference>
<dbReference type="AlphaFoldDB" id="A0A401QG62"/>
<sequence length="108" mass="11585">MESPCADITAYRQGNGLASRKKVLPIVRDLLKAWEGPAGVCRAWGERLAEEACRDEEGCLPPTPMNSLVEGCPLDAGLPKLTPEAILEKFNKMATEGPLSDSTSPDCV</sequence>